<dbReference type="EMBL" id="JARBHB010000004">
    <property type="protein sequence ID" value="KAJ8884878.1"/>
    <property type="molecule type" value="Genomic_DNA"/>
</dbReference>
<gene>
    <name evidence="1" type="ORF">PR048_011074</name>
</gene>
<dbReference type="SUPFAM" id="SSF88723">
    <property type="entry name" value="PIN domain-like"/>
    <property type="match status" value="1"/>
</dbReference>
<evidence type="ECO:0000313" key="2">
    <source>
        <dbReference type="Proteomes" id="UP001159363"/>
    </source>
</evidence>
<organism evidence="1 2">
    <name type="scientific">Dryococelus australis</name>
    <dbReference type="NCBI Taxonomy" id="614101"/>
    <lineage>
        <taxon>Eukaryota</taxon>
        <taxon>Metazoa</taxon>
        <taxon>Ecdysozoa</taxon>
        <taxon>Arthropoda</taxon>
        <taxon>Hexapoda</taxon>
        <taxon>Insecta</taxon>
        <taxon>Pterygota</taxon>
        <taxon>Neoptera</taxon>
        <taxon>Polyneoptera</taxon>
        <taxon>Phasmatodea</taxon>
        <taxon>Verophasmatodea</taxon>
        <taxon>Anareolatae</taxon>
        <taxon>Phasmatidae</taxon>
        <taxon>Eurycanthinae</taxon>
        <taxon>Dryococelus</taxon>
    </lineage>
</organism>
<proteinExistence type="predicted"/>
<reference evidence="1 2" key="1">
    <citation type="submission" date="2023-02" db="EMBL/GenBank/DDBJ databases">
        <title>LHISI_Scaffold_Assembly.</title>
        <authorList>
            <person name="Stuart O.P."/>
            <person name="Cleave R."/>
            <person name="Magrath M.J.L."/>
            <person name="Mikheyev A.S."/>
        </authorList>
    </citation>
    <scope>NUCLEOTIDE SEQUENCE [LARGE SCALE GENOMIC DNA]</scope>
    <source>
        <strain evidence="1">Daus_M_001</strain>
        <tissue evidence="1">Leg muscle</tissue>
    </source>
</reference>
<keyword evidence="2" id="KW-1185">Reference proteome</keyword>
<name>A0ABQ9HKJ2_9NEOP</name>
<dbReference type="InterPro" id="IPR029060">
    <property type="entry name" value="PIN-like_dom_sf"/>
</dbReference>
<accession>A0ABQ9HKJ2</accession>
<dbReference type="Gene3D" id="3.40.50.1010">
    <property type="entry name" value="5'-nuclease"/>
    <property type="match status" value="1"/>
</dbReference>
<evidence type="ECO:0000313" key="1">
    <source>
        <dbReference type="EMBL" id="KAJ8884878.1"/>
    </source>
</evidence>
<comment type="caution">
    <text evidence="1">The sequence shown here is derived from an EMBL/GenBank/DDBJ whole genome shotgun (WGS) entry which is preliminary data.</text>
</comment>
<dbReference type="Proteomes" id="UP001159363">
    <property type="component" value="Chromosome X"/>
</dbReference>
<sequence length="520" mass="58639">MYIVITARIDKGRIQADIAPAETKERRRKLDDERINKTVTIASRTTLKSAFLQLFSYTTPEGNSTNDPRRIVIDGGHLLHALVWSRPARYGQIADAYLEFVQKHYGVSVTVVFDGNNVQPSKQQEHFRRASKRTFAEIMFDMNTSAGTTQADFLSNHHNKERLITLLSHHFETAGIEVCNSEGDADTLIVKIALELASVRNNVTVVASDTDIVVMLLDRANDDMELRVLSSGTNTKCDKVYNVREIQEKIGESKDSVLFCHAVTGCDTKHLLSLAKVKRKRGKFSRDLRLFNSPHSTKEEVCAAGEKFVIALYGGIRVNNLDELRVSQYTCSITKQPVTAAFELASLPPTSAACAEHSQRTYYQSTLRVEMYAHNIETFNNKNFFPPRFSIGAITYLNPVDWGWKLARGFLVPILTSRAPATESLLRLVFCGCKTDCAYRCECRRAELACSTMCGHYRGGSFMNIKIQDFHRIGRLVARFTPSPIAHRRKFTKIATVVNSYKYRPRAQLKQNHSSPQPAQ</sequence>
<protein>
    <submittedName>
        <fullName evidence="1">Uncharacterized protein</fullName>
    </submittedName>
</protein>